<dbReference type="PROSITE" id="PS51186">
    <property type="entry name" value="GNAT"/>
    <property type="match status" value="1"/>
</dbReference>
<dbReference type="InterPro" id="IPR000182">
    <property type="entry name" value="GNAT_dom"/>
</dbReference>
<dbReference type="CDD" id="cd04301">
    <property type="entry name" value="NAT_SF"/>
    <property type="match status" value="1"/>
</dbReference>
<protein>
    <submittedName>
        <fullName evidence="2">N-acetyltransferase</fullName>
    </submittedName>
</protein>
<accession>A0ABM7ZJK8</accession>
<dbReference type="PANTHER" id="PTHR43617">
    <property type="entry name" value="L-AMINO ACID N-ACETYLTRANSFERASE"/>
    <property type="match status" value="1"/>
</dbReference>
<evidence type="ECO:0000259" key="1">
    <source>
        <dbReference type="PROSITE" id="PS51186"/>
    </source>
</evidence>
<keyword evidence="3" id="KW-1185">Reference proteome</keyword>
<feature type="domain" description="N-acetyltransferase" evidence="1">
    <location>
        <begin position="2"/>
        <end position="161"/>
    </location>
</feature>
<gene>
    <name evidence="2" type="ORF">Abiwalacus_25300</name>
</gene>
<dbReference type="InterPro" id="IPR016181">
    <property type="entry name" value="Acyl_CoA_acyltransferase"/>
</dbReference>
<sequence length="166" mass="19487">MPTLRQATKDDIMLIHELAQQAFPATYRDLLSRDQMEFMMDWMYSPANLLKQMEEGHVYFIATHEGEYCGYLSVQPEEPGIFHLQKIYVLPGFQGKHIGSYLFRQAVSYIRSIHPAPCQMRLNVNRYNTRAVEFYNRMGMKEVERGDFHIGHGYYMTDYIMGLDIA</sequence>
<evidence type="ECO:0000313" key="2">
    <source>
        <dbReference type="EMBL" id="BDL44956.1"/>
    </source>
</evidence>
<dbReference type="Gene3D" id="3.40.630.30">
    <property type="match status" value="1"/>
</dbReference>
<reference evidence="2" key="1">
    <citation type="submission" date="2022-06" db="EMBL/GenBank/DDBJ databases">
        <title>Akkermansia biwalacus sp. nov., an anaerobic mucin-degrading bacterium isolated from human intestine.</title>
        <authorList>
            <person name="Kobayashi Y."/>
            <person name="Inoue S."/>
            <person name="Kawahara T."/>
            <person name="Kohda N."/>
        </authorList>
    </citation>
    <scope>NUCLEOTIDE SEQUENCE</scope>
    <source>
        <strain evidence="2">WON2089</strain>
    </source>
</reference>
<dbReference type="Pfam" id="PF00583">
    <property type="entry name" value="Acetyltransf_1"/>
    <property type="match status" value="1"/>
</dbReference>
<name>A0ABM7ZJK8_9BACT</name>
<dbReference type="RefSeq" id="WP_215435030.1">
    <property type="nucleotide sequence ID" value="NZ_AP025943.1"/>
</dbReference>
<dbReference type="Proteomes" id="UP001062263">
    <property type="component" value="Chromosome"/>
</dbReference>
<evidence type="ECO:0000313" key="3">
    <source>
        <dbReference type="Proteomes" id="UP001062263"/>
    </source>
</evidence>
<dbReference type="InterPro" id="IPR050276">
    <property type="entry name" value="MshD_Acetyltransferase"/>
</dbReference>
<proteinExistence type="predicted"/>
<dbReference type="SUPFAM" id="SSF55729">
    <property type="entry name" value="Acyl-CoA N-acyltransferases (Nat)"/>
    <property type="match status" value="1"/>
</dbReference>
<organism evidence="2 3">
    <name type="scientific">Akkermansia biwaensis</name>
    <dbReference type="NCBI Taxonomy" id="2946555"/>
    <lineage>
        <taxon>Bacteria</taxon>
        <taxon>Pseudomonadati</taxon>
        <taxon>Verrucomicrobiota</taxon>
        <taxon>Verrucomicrobiia</taxon>
        <taxon>Verrucomicrobiales</taxon>
        <taxon>Akkermansiaceae</taxon>
        <taxon>Akkermansia</taxon>
    </lineage>
</organism>
<dbReference type="EMBL" id="AP025943">
    <property type="protein sequence ID" value="BDL44956.1"/>
    <property type="molecule type" value="Genomic_DNA"/>
</dbReference>
<dbReference type="PANTHER" id="PTHR43617:SF2">
    <property type="entry name" value="UPF0039 PROTEIN SLL0451"/>
    <property type="match status" value="1"/>
</dbReference>